<dbReference type="Proteomes" id="UP000252669">
    <property type="component" value="Unassembled WGS sequence"/>
</dbReference>
<sequence>MGIEKNEKNSNSSIDAKKIAIITAAVKQHHQKLKVAAIIAAIKHHKKLKTAAIIAALQHHNKINS</sequence>
<gene>
    <name evidence="1" type="ORF">CRU91_01445</name>
</gene>
<dbReference type="EMBL" id="PDKB01000002">
    <property type="protein sequence ID" value="RBQ29972.1"/>
    <property type="molecule type" value="Genomic_DNA"/>
</dbReference>
<proteinExistence type="predicted"/>
<accession>A0A366MX32</accession>
<protein>
    <submittedName>
        <fullName evidence="1">Uncharacterized protein</fullName>
    </submittedName>
</protein>
<reference evidence="1 2" key="1">
    <citation type="submission" date="2017-10" db="EMBL/GenBank/DDBJ databases">
        <title>Genomics of the genus Arcobacter.</title>
        <authorList>
            <person name="Perez-Cataluna A."/>
            <person name="Figueras M.J."/>
        </authorList>
    </citation>
    <scope>NUCLEOTIDE SEQUENCE [LARGE SCALE GENOMIC DNA]</scope>
    <source>
        <strain evidence="1 2">CECT 9230</strain>
    </source>
</reference>
<organism evidence="1 2">
    <name type="scientific">Aliarcobacter vitoriensis</name>
    <dbReference type="NCBI Taxonomy" id="2011099"/>
    <lineage>
        <taxon>Bacteria</taxon>
        <taxon>Pseudomonadati</taxon>
        <taxon>Campylobacterota</taxon>
        <taxon>Epsilonproteobacteria</taxon>
        <taxon>Campylobacterales</taxon>
        <taxon>Arcobacteraceae</taxon>
        <taxon>Aliarcobacter</taxon>
    </lineage>
</organism>
<name>A0A366MX32_9BACT</name>
<dbReference type="AlphaFoldDB" id="A0A366MX32"/>
<evidence type="ECO:0000313" key="1">
    <source>
        <dbReference type="EMBL" id="RBQ29972.1"/>
    </source>
</evidence>
<comment type="caution">
    <text evidence="1">The sequence shown here is derived from an EMBL/GenBank/DDBJ whole genome shotgun (WGS) entry which is preliminary data.</text>
</comment>
<keyword evidence="2" id="KW-1185">Reference proteome</keyword>
<evidence type="ECO:0000313" key="2">
    <source>
        <dbReference type="Proteomes" id="UP000252669"/>
    </source>
</evidence>